<dbReference type="PANTHER" id="PTHR46603:SF1">
    <property type="entry name" value="ABSCISSION_NOCUT CHECKPOINT REGULATOR"/>
    <property type="match status" value="1"/>
</dbReference>
<name>A0ABM1F8N9_PRICU</name>
<sequence>MIDVGRIILEDIRACVISRLSHFKTQLPRKLVVVQFYYHSLSLSETESLIMTHVTDSDAVSCCRVLSDHGVRGCFTSTTYHVISKDRNIYPFILIVIRNTPVDSLTLFMRLSLSLRSKVGRSFRPRILGCPNCGYAFCAKCRTKKAVVPAQGRDTHHVCNKCYDKLMGKAKEDKPMQFDLPENYLKRVEALNKKGTSHPPPGVRPGHKPGADHKHGGFASKDTELEMRLKRLKDNPGKGSPPPKQATHAEIEERLARLKGVHPSTLKSNDTPMYRPPDVRTETQKTEDLLSEIQDRVEVESHWPDPATEVAQRLEQLRNGPAVPAPSAMDSQNDLNKPSLSKSNPGPSELANIPGDFSNVKPEPDSVNSNDDGIGKDIDAAMLSNLLQDAQREVEEDARRAMQSLEKDNEIRFKLDELKKNYKEQEHNKPSPIDCTQIGGEEYDEVDSEEETSEQATERLINQLVSEAKLEEELGTDPTSSGSSDNVAPSAASKSHHSSKPSHKTRKTVPNVALKHRGKTNFDDEGSNTSELPWCCICNEDACLRCHGCMDDLYCMRCFREAHDEYDMSDHKTVRFHQPQSK</sequence>
<feature type="region of interest" description="Disordered" evidence="2">
    <location>
        <begin position="320"/>
        <end position="376"/>
    </location>
</feature>
<feature type="region of interest" description="Disordered" evidence="2">
    <location>
        <begin position="193"/>
        <end position="220"/>
    </location>
</feature>
<protein>
    <submittedName>
        <fullName evidence="4">Abscission/NoCut checkpoint regulator-like isoform X1</fullName>
    </submittedName>
</protein>
<dbReference type="InterPro" id="IPR044553">
    <property type="entry name" value="Bbox1_ANCHR"/>
</dbReference>
<accession>A0ABM1F8N9</accession>
<evidence type="ECO:0000256" key="1">
    <source>
        <dbReference type="SAM" id="Coils"/>
    </source>
</evidence>
<keyword evidence="3" id="KW-1185">Reference proteome</keyword>
<feature type="compositionally biased region" description="Acidic residues" evidence="2">
    <location>
        <begin position="441"/>
        <end position="453"/>
    </location>
</feature>
<feature type="coiled-coil region" evidence="1">
    <location>
        <begin position="380"/>
        <end position="407"/>
    </location>
</feature>
<dbReference type="RefSeq" id="XP_014680810.1">
    <property type="nucleotide sequence ID" value="XM_014825324.1"/>
</dbReference>
<feature type="region of interest" description="Disordered" evidence="2">
    <location>
        <begin position="422"/>
        <end position="456"/>
    </location>
</feature>
<feature type="region of interest" description="Disordered" evidence="2">
    <location>
        <begin position="259"/>
        <end position="285"/>
    </location>
</feature>
<evidence type="ECO:0000313" key="4">
    <source>
        <dbReference type="RefSeq" id="XP_014680810.1"/>
    </source>
</evidence>
<feature type="compositionally biased region" description="Basic and acidic residues" evidence="2">
    <location>
        <begin position="209"/>
        <end position="220"/>
    </location>
</feature>
<dbReference type="InterPro" id="IPR011011">
    <property type="entry name" value="Znf_FYVE_PHD"/>
</dbReference>
<feature type="compositionally biased region" description="Basic residues" evidence="2">
    <location>
        <begin position="494"/>
        <end position="507"/>
    </location>
</feature>
<gene>
    <name evidence="4" type="primary">LOC106820762</name>
</gene>
<dbReference type="Gene3D" id="3.30.40.10">
    <property type="entry name" value="Zinc/RING finger domain, C3HC4 (zinc finger)"/>
    <property type="match status" value="1"/>
</dbReference>
<organism evidence="3 4">
    <name type="scientific">Priapulus caudatus</name>
    <name type="common">Priapulid worm</name>
    <dbReference type="NCBI Taxonomy" id="37621"/>
    <lineage>
        <taxon>Eukaryota</taxon>
        <taxon>Metazoa</taxon>
        <taxon>Ecdysozoa</taxon>
        <taxon>Scalidophora</taxon>
        <taxon>Priapulida</taxon>
        <taxon>Priapulimorpha</taxon>
        <taxon>Priapulimorphida</taxon>
        <taxon>Priapulidae</taxon>
        <taxon>Priapulus</taxon>
    </lineage>
</organism>
<feature type="compositionally biased region" description="Polar residues" evidence="2">
    <location>
        <begin position="477"/>
        <end position="487"/>
    </location>
</feature>
<dbReference type="Proteomes" id="UP000695022">
    <property type="component" value="Unplaced"/>
</dbReference>
<dbReference type="PANTHER" id="PTHR46603">
    <property type="entry name" value="ABSCISSION/NOCUT CHECKPOINT REGULATOR"/>
    <property type="match status" value="1"/>
</dbReference>
<proteinExistence type="predicted"/>
<feature type="region of interest" description="Disordered" evidence="2">
    <location>
        <begin position="472"/>
        <end position="513"/>
    </location>
</feature>
<feature type="compositionally biased region" description="Polar residues" evidence="2">
    <location>
        <begin position="329"/>
        <end position="346"/>
    </location>
</feature>
<dbReference type="InterPro" id="IPR013083">
    <property type="entry name" value="Znf_RING/FYVE/PHD"/>
</dbReference>
<dbReference type="Pfam" id="PF22586">
    <property type="entry name" value="ANCHR-like_BBOX"/>
    <property type="match status" value="1"/>
</dbReference>
<keyword evidence="1" id="KW-0175">Coiled coil</keyword>
<dbReference type="GeneID" id="106820762"/>
<reference evidence="4" key="1">
    <citation type="submission" date="2025-08" db="UniProtKB">
        <authorList>
            <consortium name="RefSeq"/>
        </authorList>
    </citation>
    <scope>IDENTIFICATION</scope>
</reference>
<dbReference type="SUPFAM" id="SSF57903">
    <property type="entry name" value="FYVE/PHD zinc finger"/>
    <property type="match status" value="1"/>
</dbReference>
<dbReference type="CDD" id="cd19817">
    <property type="entry name" value="Bbox1_ANCHR-like"/>
    <property type="match status" value="1"/>
</dbReference>
<evidence type="ECO:0000313" key="3">
    <source>
        <dbReference type="Proteomes" id="UP000695022"/>
    </source>
</evidence>
<evidence type="ECO:0000256" key="2">
    <source>
        <dbReference type="SAM" id="MobiDB-lite"/>
    </source>
</evidence>
<dbReference type="SUPFAM" id="SSF57845">
    <property type="entry name" value="B-box zinc-binding domain"/>
    <property type="match status" value="1"/>
</dbReference>